<name>A0ABD0L266_9CAEN</name>
<comment type="caution">
    <text evidence="1">The sequence shown here is derived from an EMBL/GenBank/DDBJ whole genome shotgun (WGS) entry which is preliminary data.</text>
</comment>
<sequence>MFVINDARDFSYECYWFHKAPISSEIQGYSLCNDVVCFDFRNIRENFFLPSEPWERSIIWGYFVDRAMKAA</sequence>
<organism evidence="1 2">
    <name type="scientific">Batillaria attramentaria</name>
    <dbReference type="NCBI Taxonomy" id="370345"/>
    <lineage>
        <taxon>Eukaryota</taxon>
        <taxon>Metazoa</taxon>
        <taxon>Spiralia</taxon>
        <taxon>Lophotrochozoa</taxon>
        <taxon>Mollusca</taxon>
        <taxon>Gastropoda</taxon>
        <taxon>Caenogastropoda</taxon>
        <taxon>Sorbeoconcha</taxon>
        <taxon>Cerithioidea</taxon>
        <taxon>Batillariidae</taxon>
        <taxon>Batillaria</taxon>
    </lineage>
</organism>
<proteinExistence type="predicted"/>
<feature type="non-terminal residue" evidence="1">
    <location>
        <position position="71"/>
    </location>
</feature>
<accession>A0ABD0L266</accession>
<gene>
    <name evidence="1" type="ORF">BaRGS_00015531</name>
</gene>
<dbReference type="AlphaFoldDB" id="A0ABD0L266"/>
<dbReference type="Proteomes" id="UP001519460">
    <property type="component" value="Unassembled WGS sequence"/>
</dbReference>
<evidence type="ECO:0000313" key="1">
    <source>
        <dbReference type="EMBL" id="KAK7493194.1"/>
    </source>
</evidence>
<dbReference type="EMBL" id="JACVVK020000095">
    <property type="protein sequence ID" value="KAK7493194.1"/>
    <property type="molecule type" value="Genomic_DNA"/>
</dbReference>
<reference evidence="1 2" key="1">
    <citation type="journal article" date="2023" name="Sci. Data">
        <title>Genome assembly of the Korean intertidal mud-creeper Batillaria attramentaria.</title>
        <authorList>
            <person name="Patra A.K."/>
            <person name="Ho P.T."/>
            <person name="Jun S."/>
            <person name="Lee S.J."/>
            <person name="Kim Y."/>
            <person name="Won Y.J."/>
        </authorList>
    </citation>
    <scope>NUCLEOTIDE SEQUENCE [LARGE SCALE GENOMIC DNA]</scope>
    <source>
        <strain evidence="1">Wonlab-2016</strain>
    </source>
</reference>
<evidence type="ECO:0000313" key="2">
    <source>
        <dbReference type="Proteomes" id="UP001519460"/>
    </source>
</evidence>
<keyword evidence="2" id="KW-1185">Reference proteome</keyword>
<protein>
    <submittedName>
        <fullName evidence="1">Uncharacterized protein</fullName>
    </submittedName>
</protein>